<name>A0A1G6S334_9BACT</name>
<reference evidence="1 2" key="1">
    <citation type="submission" date="2016-09" db="EMBL/GenBank/DDBJ databases">
        <authorList>
            <person name="Capua I."/>
            <person name="De Benedictis P."/>
            <person name="Joannis T."/>
            <person name="Lombin L.H."/>
            <person name="Cattoli G."/>
        </authorList>
    </citation>
    <scope>NUCLEOTIDE SEQUENCE [LARGE SCALE GENOMIC DNA]</scope>
    <source>
        <strain evidence="1 2">A7P-90m</strain>
    </source>
</reference>
<dbReference type="Proteomes" id="UP000199452">
    <property type="component" value="Unassembled WGS sequence"/>
</dbReference>
<sequence length="72" mass="8680">MKSCLMWYQGMRCYRNKCANAYGFYWFTDLAISPIIVDAIDKRGIEFLESTVNIKDIRRKYHKEVEKVFFNN</sequence>
<evidence type="ECO:0000313" key="2">
    <source>
        <dbReference type="Proteomes" id="UP000199452"/>
    </source>
</evidence>
<dbReference type="STRING" id="1640674.SAMN05216323_10865"/>
<keyword evidence="2" id="KW-1185">Reference proteome</keyword>
<dbReference type="AlphaFoldDB" id="A0A1G6S334"/>
<dbReference type="EMBL" id="FMYP01000086">
    <property type="protein sequence ID" value="SDD11259.1"/>
    <property type="molecule type" value="Genomic_DNA"/>
</dbReference>
<gene>
    <name evidence="1" type="ORF">SAMN05216323_10865</name>
</gene>
<protein>
    <submittedName>
        <fullName evidence="1">Uncharacterized protein</fullName>
    </submittedName>
</protein>
<accession>A0A1G6S334</accession>
<proteinExistence type="predicted"/>
<evidence type="ECO:0000313" key="1">
    <source>
        <dbReference type="EMBL" id="SDD11259.1"/>
    </source>
</evidence>
<organism evidence="1 2">
    <name type="scientific">Williamwhitmania taraxaci</name>
    <dbReference type="NCBI Taxonomy" id="1640674"/>
    <lineage>
        <taxon>Bacteria</taxon>
        <taxon>Pseudomonadati</taxon>
        <taxon>Bacteroidota</taxon>
        <taxon>Bacteroidia</taxon>
        <taxon>Bacteroidales</taxon>
        <taxon>Williamwhitmaniaceae</taxon>
        <taxon>Williamwhitmania</taxon>
    </lineage>
</organism>